<sequence length="697" mass="77820">MSLSAAQRSIRSAHSSFESRRYDSASDNLDRALELLAGLPVDETAVLHAEIATLRAAVDEAVAAEEAERMVRAAKMQLDRVERELDSGYDADYVLTSTLAKAEEYVRDVPDRFKTEIVTRIEEWRARLSGNAPMPVEESAPAKEIQDDHVALSQAKGRINAARNYVESGRYEWVEGNLDEAVALLATVQGTEDLLAEIARLRAEAGQGVNAEHVRRLESELDRHFSTAEETGDWISTERTLEAVHYLTRRLSEEDIQTYLSAERISELETRIATATTNRVAAIKARGLEGALPVLAELEELAAGDPFAGLDENDAYRVSQAMQNARSRVYDRLWSIAADWNRETAADDPDIQAIDARIAEADRRIEASSTAWSTAQQVATVQTRWELLEQNIEGWDGDTFEINQSFPFHAPELPRTRAALRETGWLLDDSSLQEIRTRFPDHPAVLAVFEKAERVREASLAKLAQAYDQVLANADTLETPIRSDDRQEPVRFMNDADATFKDTPHQESLVSRARALHERFEAEYAAIIQARQDLWDKLMVDSDAIWPSIVESTGAGELDPTDEQSRGKTVLLRSVHNRAGWEWGGFSFAVNWNGVPVAGDYEANVLTALEHAWYQLQFSHAATPDGPAVNDRLEWDVIAVVQGKGRVTERTTIVRRDQYGNELGTEEQWLPVDGVVLRIIGLHAGPVAVGPDHDWQP</sequence>
<reference evidence="1 2" key="1">
    <citation type="submission" date="2021-03" db="EMBL/GenBank/DDBJ databases">
        <title>Sequencing the genomes of 1000 actinobacteria strains.</title>
        <authorList>
            <person name="Klenk H.-P."/>
        </authorList>
    </citation>
    <scope>NUCLEOTIDE SEQUENCE [LARGE SCALE GENOMIC DNA]</scope>
    <source>
        <strain evidence="1 2">DSM 46670</strain>
    </source>
</reference>
<organism evidence="1 2">
    <name type="scientific">Kibdelosporangium banguiense</name>
    <dbReference type="NCBI Taxonomy" id="1365924"/>
    <lineage>
        <taxon>Bacteria</taxon>
        <taxon>Bacillati</taxon>
        <taxon>Actinomycetota</taxon>
        <taxon>Actinomycetes</taxon>
        <taxon>Pseudonocardiales</taxon>
        <taxon>Pseudonocardiaceae</taxon>
        <taxon>Kibdelosporangium</taxon>
    </lineage>
</organism>
<keyword evidence="2" id="KW-1185">Reference proteome</keyword>
<proteinExistence type="predicted"/>
<name>A0ABS4TLH5_9PSEU</name>
<evidence type="ECO:0000313" key="1">
    <source>
        <dbReference type="EMBL" id="MBP2325255.1"/>
    </source>
</evidence>
<dbReference type="RefSeq" id="WP_209642475.1">
    <property type="nucleotide sequence ID" value="NZ_JAGINW010000001.1"/>
</dbReference>
<protein>
    <submittedName>
        <fullName evidence="1">Uncharacterized protein</fullName>
    </submittedName>
</protein>
<accession>A0ABS4TLH5</accession>
<dbReference type="Proteomes" id="UP001519332">
    <property type="component" value="Unassembled WGS sequence"/>
</dbReference>
<evidence type="ECO:0000313" key="2">
    <source>
        <dbReference type="Proteomes" id="UP001519332"/>
    </source>
</evidence>
<gene>
    <name evidence="1" type="ORF">JOF56_005640</name>
</gene>
<dbReference type="EMBL" id="JAGINW010000001">
    <property type="protein sequence ID" value="MBP2325255.1"/>
    <property type="molecule type" value="Genomic_DNA"/>
</dbReference>
<comment type="caution">
    <text evidence="1">The sequence shown here is derived from an EMBL/GenBank/DDBJ whole genome shotgun (WGS) entry which is preliminary data.</text>
</comment>